<dbReference type="SUPFAM" id="SSF52283">
    <property type="entry name" value="Formate/glycerate dehydrogenase catalytic domain-like"/>
    <property type="match status" value="1"/>
</dbReference>
<dbReference type="Proteomes" id="UP001466331">
    <property type="component" value="Unassembled WGS sequence"/>
</dbReference>
<comment type="caution">
    <text evidence="13">The sequence shown here is derived from an EMBL/GenBank/DDBJ whole genome shotgun (WGS) entry which is preliminary data.</text>
</comment>
<evidence type="ECO:0000256" key="2">
    <source>
        <dbReference type="ARBA" id="ARBA00005216"/>
    </source>
</evidence>
<dbReference type="EC" id="1.1.1.399" evidence="3"/>
<comment type="catalytic activity">
    <reaction evidence="10">
        <text>(2R)-3-phosphoglycerate + NAD(+) = 3-phosphooxypyruvate + NADH + H(+)</text>
        <dbReference type="Rhea" id="RHEA:12641"/>
        <dbReference type="ChEBI" id="CHEBI:15378"/>
        <dbReference type="ChEBI" id="CHEBI:18110"/>
        <dbReference type="ChEBI" id="CHEBI:57540"/>
        <dbReference type="ChEBI" id="CHEBI:57945"/>
        <dbReference type="ChEBI" id="CHEBI:58272"/>
        <dbReference type="EC" id="1.1.1.95"/>
    </reaction>
</comment>
<organism evidence="13 14">
    <name type="scientific">Rarispira pelagica</name>
    <dbReference type="NCBI Taxonomy" id="3141764"/>
    <lineage>
        <taxon>Bacteria</taxon>
        <taxon>Pseudomonadati</taxon>
        <taxon>Spirochaetota</taxon>
        <taxon>Spirochaetia</taxon>
        <taxon>Winmispirales</taxon>
        <taxon>Winmispiraceae</taxon>
        <taxon>Rarispira</taxon>
    </lineage>
</organism>
<dbReference type="InterPro" id="IPR029752">
    <property type="entry name" value="D-isomer_DH_CS1"/>
</dbReference>
<evidence type="ECO:0000256" key="3">
    <source>
        <dbReference type="ARBA" id="ARBA00013001"/>
    </source>
</evidence>
<dbReference type="EC" id="1.1.1.95" evidence="4"/>
<dbReference type="PANTHER" id="PTHR42938:SF47">
    <property type="entry name" value="HYDROXYPYRUVATE REDUCTASE"/>
    <property type="match status" value="1"/>
</dbReference>
<feature type="domain" description="ACT" evidence="12">
    <location>
        <begin position="319"/>
        <end position="389"/>
    </location>
</feature>
<dbReference type="InterPro" id="IPR002912">
    <property type="entry name" value="ACT_dom"/>
</dbReference>
<dbReference type="CDD" id="cd04901">
    <property type="entry name" value="ACT_3PGDH"/>
    <property type="match status" value="1"/>
</dbReference>
<keyword evidence="14" id="KW-1185">Reference proteome</keyword>
<evidence type="ECO:0000256" key="7">
    <source>
        <dbReference type="ARBA" id="ARBA00023027"/>
    </source>
</evidence>
<dbReference type="RefSeq" id="WP_420068537.1">
    <property type="nucleotide sequence ID" value="NZ_JBCHKQ010000001.1"/>
</dbReference>
<evidence type="ECO:0000256" key="11">
    <source>
        <dbReference type="RuleBase" id="RU003719"/>
    </source>
</evidence>
<protein>
    <recommendedName>
        <fullName evidence="5">D-3-phosphoglycerate dehydrogenase</fullName>
        <ecNumber evidence="3">1.1.1.399</ecNumber>
        <ecNumber evidence="4">1.1.1.95</ecNumber>
    </recommendedName>
    <alternativeName>
        <fullName evidence="8">2-oxoglutarate reductase</fullName>
    </alternativeName>
</protein>
<comment type="similarity">
    <text evidence="11">Belongs to the D-isomer specific 2-hydroxyacid dehydrogenase family.</text>
</comment>
<evidence type="ECO:0000256" key="10">
    <source>
        <dbReference type="ARBA" id="ARBA00048731"/>
    </source>
</evidence>
<dbReference type="InterPro" id="IPR045865">
    <property type="entry name" value="ACT-like_dom_sf"/>
</dbReference>
<dbReference type="PANTHER" id="PTHR42938">
    <property type="entry name" value="FORMATE DEHYDROGENASE 1"/>
    <property type="match status" value="1"/>
</dbReference>
<keyword evidence="7" id="KW-0520">NAD</keyword>
<keyword evidence="6 11" id="KW-0560">Oxidoreductase</keyword>
<comment type="function">
    <text evidence="1">Catalyzes the reversible oxidation of 3-phospho-D-glycerate to 3-phosphonooxypyruvate, the first step of the phosphorylated L-serine biosynthesis pathway. Also catalyzes the reversible oxidation of 2-hydroxyglutarate to 2-oxoglutarate.</text>
</comment>
<evidence type="ECO:0000313" key="14">
    <source>
        <dbReference type="Proteomes" id="UP001466331"/>
    </source>
</evidence>
<dbReference type="InterPro" id="IPR036291">
    <property type="entry name" value="NAD(P)-bd_dom_sf"/>
</dbReference>
<comment type="pathway">
    <text evidence="2">Amino-acid biosynthesis; L-serine biosynthesis; L-serine from 3-phospho-D-glycerate: step 1/3.</text>
</comment>
<dbReference type="SUPFAM" id="SSF51735">
    <property type="entry name" value="NAD(P)-binding Rossmann-fold domains"/>
    <property type="match status" value="1"/>
</dbReference>
<evidence type="ECO:0000256" key="5">
    <source>
        <dbReference type="ARBA" id="ARBA00021582"/>
    </source>
</evidence>
<dbReference type="EMBL" id="JBCHKQ010000001">
    <property type="protein sequence ID" value="MEM5947084.1"/>
    <property type="molecule type" value="Genomic_DNA"/>
</dbReference>
<dbReference type="InterPro" id="IPR006139">
    <property type="entry name" value="D-isomer_2_OHA_DH_cat_dom"/>
</dbReference>
<evidence type="ECO:0000256" key="4">
    <source>
        <dbReference type="ARBA" id="ARBA00013143"/>
    </source>
</evidence>
<evidence type="ECO:0000256" key="6">
    <source>
        <dbReference type="ARBA" id="ARBA00023002"/>
    </source>
</evidence>
<dbReference type="InterPro" id="IPR006140">
    <property type="entry name" value="D-isomer_DH_NAD-bd"/>
</dbReference>
<accession>A0ABU9U9D5</accession>
<sequence length="392" mass="43247">MYKIQTLNKIATKGLDIFPRDKYEIASEFSNPDAILVRSAKMHDMPMGDRLLAIARAGAGTNNIPVEKCTERGIVVFNTPGANANSVKELVIAGLLISSRKIIRSIEWVRSIADRGDEIPALVEKEKSKFAGPELKGKTLGIIGLGAIGVMVANAAIALEMDVVGYDPYISVEAAWGLSSKVRRAGTLEKLIREADYISLHVPLTDDTRGLLNYEKFKLMKKGVKILNFARGGLVNNQDILKAIEEGLVDRYVTDFPDETLLKCEQVIPIPHLGASTPEAEENCAVMAVKQLRDFLEKGNIRNSVNFPNCEMDISGNTRLVIANKNIPDMVRKITAVLGESNINISDMLNKHRNSIAYNIIDVDGDIPDTLMHRLRQIEGVIMVRCIKPENN</sequence>
<evidence type="ECO:0000256" key="8">
    <source>
        <dbReference type="ARBA" id="ARBA00030455"/>
    </source>
</evidence>
<evidence type="ECO:0000259" key="12">
    <source>
        <dbReference type="PROSITE" id="PS51671"/>
    </source>
</evidence>
<evidence type="ECO:0000313" key="13">
    <source>
        <dbReference type="EMBL" id="MEM5947084.1"/>
    </source>
</evidence>
<comment type="catalytic activity">
    <reaction evidence="9">
        <text>(R)-2-hydroxyglutarate + NAD(+) = 2-oxoglutarate + NADH + H(+)</text>
        <dbReference type="Rhea" id="RHEA:49612"/>
        <dbReference type="ChEBI" id="CHEBI:15378"/>
        <dbReference type="ChEBI" id="CHEBI:15801"/>
        <dbReference type="ChEBI" id="CHEBI:16810"/>
        <dbReference type="ChEBI" id="CHEBI:57540"/>
        <dbReference type="ChEBI" id="CHEBI:57945"/>
        <dbReference type="EC" id="1.1.1.399"/>
    </reaction>
</comment>
<evidence type="ECO:0000256" key="9">
    <source>
        <dbReference type="ARBA" id="ARBA00048126"/>
    </source>
</evidence>
<reference evidence="13 14" key="1">
    <citation type="submission" date="2024-03" db="EMBL/GenBank/DDBJ databases">
        <title>Ignisphaera cupida sp. nov., a hyperthermophilic hydrolytic archaeon from a hot spring of Kamchatka, and proposal of Ignisphaeraceae fam. nov.</title>
        <authorList>
            <person name="Podosokorskaya O.A."/>
            <person name="Elcheninov A.G."/>
            <person name="Maltseva A.I."/>
            <person name="Zayulina K.S."/>
            <person name="Novikov A."/>
            <person name="Merkel A.Y."/>
        </authorList>
    </citation>
    <scope>NUCLEOTIDE SEQUENCE [LARGE SCALE GENOMIC DNA]</scope>
    <source>
        <strain evidence="13 14">38H-sp</strain>
    </source>
</reference>
<dbReference type="Gene3D" id="3.40.50.720">
    <property type="entry name" value="NAD(P)-binding Rossmann-like Domain"/>
    <property type="match status" value="2"/>
</dbReference>
<dbReference type="SUPFAM" id="SSF55021">
    <property type="entry name" value="ACT-like"/>
    <property type="match status" value="1"/>
</dbReference>
<name>A0ABU9U9D5_9SPIR</name>
<dbReference type="PROSITE" id="PS00065">
    <property type="entry name" value="D_2_HYDROXYACID_DH_1"/>
    <property type="match status" value="1"/>
</dbReference>
<evidence type="ECO:0000256" key="1">
    <source>
        <dbReference type="ARBA" id="ARBA00003800"/>
    </source>
</evidence>
<dbReference type="Pfam" id="PF02826">
    <property type="entry name" value="2-Hacid_dh_C"/>
    <property type="match status" value="1"/>
</dbReference>
<proteinExistence type="inferred from homology"/>
<dbReference type="Gene3D" id="3.30.70.260">
    <property type="match status" value="1"/>
</dbReference>
<dbReference type="CDD" id="cd12174">
    <property type="entry name" value="PGDH_like_3"/>
    <property type="match status" value="1"/>
</dbReference>
<dbReference type="Pfam" id="PF00389">
    <property type="entry name" value="2-Hacid_dh"/>
    <property type="match status" value="1"/>
</dbReference>
<gene>
    <name evidence="13" type="ORF">WKV44_00845</name>
</gene>
<dbReference type="PROSITE" id="PS51671">
    <property type="entry name" value="ACT"/>
    <property type="match status" value="1"/>
</dbReference>